<keyword evidence="3" id="KW-1185">Reference proteome</keyword>
<dbReference type="EnsemblBacteria" id="AAF30811">
    <property type="protein sequence ID" value="AAF30811"/>
    <property type="gene ID" value="UU401"/>
</dbReference>
<gene>
    <name evidence="2" type="primary">ABCsbp-7</name>
    <name evidence="2" type="ordered locus">UU401</name>
</gene>
<dbReference type="STRING" id="273119.UU401"/>
<dbReference type="HOGENOM" id="CLU_566119_0_0_14"/>
<dbReference type="AlphaFoldDB" id="Q9PQ89"/>
<keyword evidence="1" id="KW-0732">Signal</keyword>
<organism evidence="2 3">
    <name type="scientific">Ureaplasma parvum serovar 3 (strain ATCC 700970)</name>
    <dbReference type="NCBI Taxonomy" id="273119"/>
    <lineage>
        <taxon>Bacteria</taxon>
        <taxon>Bacillati</taxon>
        <taxon>Mycoplasmatota</taxon>
        <taxon>Mycoplasmoidales</taxon>
        <taxon>Mycoplasmoidaceae</taxon>
        <taxon>Ureaplasma</taxon>
    </lineage>
</organism>
<evidence type="ECO:0000256" key="1">
    <source>
        <dbReference type="SAM" id="SignalP"/>
    </source>
</evidence>
<feature type="signal peptide" evidence="1">
    <location>
        <begin position="1"/>
        <end position="46"/>
    </location>
</feature>
<sequence>MKLFVKTKQYYFKNEDNKNMFKKNKKSLAVLLVGFSTVLISSIAVAATACARKDNNVKEEGKTTLNKLISKKAPKQNATKSSEKYILSDVNNSSTFFNSLTDPYKCFEMFAKSLDDAGYEITSHEPLKNSGKTSFLEYAKELNNKIREYVRKVANLPTIKKLRDNNTTVLWAESTQSFNSSDASKLDLYYFQQEDLFPLLYSQPDDSNVPGFGLRFPKPKNHNADKYFDNWHGIGASQNNASKNDYDWMLSMQEAFYGTADYVFFNYDSNNLEGNEDGEILKSNFEKFFKKTVNNNKIIPVDFQFEYSSIWGPIGTVRLVQSLAKRLGVSDSELASVSLDWTMPSKQTLKHIRPKNSNNDHNKFAIWFYNLWDHCVALGIQPDYASFVKEKGKTYTKLPGFLADLVDETKTEFKDFTGDAQKVAGMNLYALGGNNSHINRSFKTLIGNAIPKAVPTERGDSNNSRSPINFEFYDRTTNTLQSVEGTKVVSWTDPAKENKQK</sequence>
<evidence type="ECO:0000313" key="3">
    <source>
        <dbReference type="Proteomes" id="UP000000423"/>
    </source>
</evidence>
<reference evidence="2 3" key="1">
    <citation type="journal article" date="2000" name="Nature">
        <title>The complete sequence of the mucosal pathogen Ureaplasma urealyticum.</title>
        <authorList>
            <person name="Glass J.I."/>
            <person name="Lefkowitz E.J."/>
            <person name="Glass J.S."/>
            <person name="Heiner C.R."/>
            <person name="Chen E.Y."/>
            <person name="Cassell G.H."/>
        </authorList>
    </citation>
    <scope>NUCLEOTIDE SEQUENCE [LARGE SCALE GENOMIC DNA]</scope>
    <source>
        <strain evidence="2 3">ATCC 700970</strain>
    </source>
</reference>
<dbReference type="EMBL" id="AF222894">
    <property type="protein sequence ID" value="AAF30811.1"/>
    <property type="molecule type" value="Genomic_DNA"/>
</dbReference>
<dbReference type="Proteomes" id="UP000000423">
    <property type="component" value="Chromosome"/>
</dbReference>
<protein>
    <submittedName>
        <fullName evidence="2">Putative ABC substrate-binding protein-iron</fullName>
    </submittedName>
</protein>
<proteinExistence type="predicted"/>
<dbReference type="KEGG" id="uur:UU401"/>
<feature type="chain" id="PRO_5004335868" evidence="1">
    <location>
        <begin position="47"/>
        <end position="501"/>
    </location>
</feature>
<name>Q9PQ89_UREPA</name>
<evidence type="ECO:0000313" key="2">
    <source>
        <dbReference type="EMBL" id="AAF30811.1"/>
    </source>
</evidence>
<accession>Q9PQ89</accession>